<comment type="caution">
    <text evidence="10">The sequence shown here is derived from an EMBL/GenBank/DDBJ whole genome shotgun (WGS) entry which is preliminary data.</text>
</comment>
<dbReference type="GO" id="GO:0018064">
    <property type="term" value="F:protein-L-histidine N-tele-methyltransferase activity"/>
    <property type="evidence" value="ECO:0007669"/>
    <property type="project" value="UniProtKB-EC"/>
</dbReference>
<dbReference type="GO" id="GO:0005737">
    <property type="term" value="C:cytoplasm"/>
    <property type="evidence" value="ECO:0007669"/>
    <property type="project" value="UniProtKB-SubCell"/>
</dbReference>
<reference evidence="10 11" key="1">
    <citation type="submission" date="2024-03" db="EMBL/GenBank/DDBJ databases">
        <title>The Acrasis kona genome and developmental transcriptomes reveal deep origins of eukaryotic multicellular pathways.</title>
        <authorList>
            <person name="Sheikh S."/>
            <person name="Fu C.-J."/>
            <person name="Brown M.W."/>
            <person name="Baldauf S.L."/>
        </authorList>
    </citation>
    <scope>NUCLEOTIDE SEQUENCE [LARGE SCALE GENOMIC DNA]</scope>
    <source>
        <strain evidence="10 11">ATCC MYA-3509</strain>
    </source>
</reference>
<keyword evidence="5 10" id="KW-0489">Methyltransferase</keyword>
<dbReference type="AlphaFoldDB" id="A0AAW2YHC7"/>
<dbReference type="PANTHER" id="PTHR14614:SF39">
    <property type="entry name" value="HISTIDINE PROTEIN METHYLTRANSFERASE 1 HOMOLOG"/>
    <property type="match status" value="1"/>
</dbReference>
<keyword evidence="6" id="KW-0808">Transferase</keyword>
<organism evidence="10 11">
    <name type="scientific">Acrasis kona</name>
    <dbReference type="NCBI Taxonomy" id="1008807"/>
    <lineage>
        <taxon>Eukaryota</taxon>
        <taxon>Discoba</taxon>
        <taxon>Heterolobosea</taxon>
        <taxon>Tetramitia</taxon>
        <taxon>Eutetramitia</taxon>
        <taxon>Acrasidae</taxon>
        <taxon>Acrasis</taxon>
    </lineage>
</organism>
<keyword evidence="11" id="KW-1185">Reference proteome</keyword>
<evidence type="ECO:0000256" key="1">
    <source>
        <dbReference type="ARBA" id="ARBA00004123"/>
    </source>
</evidence>
<evidence type="ECO:0000313" key="10">
    <source>
        <dbReference type="EMBL" id="KAL0476552.1"/>
    </source>
</evidence>
<dbReference type="InterPro" id="IPR019410">
    <property type="entry name" value="Methyltransf_16"/>
</dbReference>
<evidence type="ECO:0000256" key="3">
    <source>
        <dbReference type="ARBA" id="ARBA00012533"/>
    </source>
</evidence>
<dbReference type="GO" id="GO:0005634">
    <property type="term" value="C:nucleus"/>
    <property type="evidence" value="ECO:0007669"/>
    <property type="project" value="UniProtKB-SubCell"/>
</dbReference>
<dbReference type="PANTHER" id="PTHR14614">
    <property type="entry name" value="HEPATOCELLULAR CARCINOMA-ASSOCIATED ANTIGEN"/>
    <property type="match status" value="1"/>
</dbReference>
<proteinExistence type="inferred from homology"/>
<evidence type="ECO:0000256" key="9">
    <source>
        <dbReference type="ARBA" id="ARBA00038126"/>
    </source>
</evidence>
<evidence type="ECO:0000256" key="6">
    <source>
        <dbReference type="ARBA" id="ARBA00022679"/>
    </source>
</evidence>
<comment type="similarity">
    <text evidence="9">Belongs to the methyltransferase superfamily. METTL18 family.</text>
</comment>
<dbReference type="InterPro" id="IPR029063">
    <property type="entry name" value="SAM-dependent_MTases_sf"/>
</dbReference>
<dbReference type="SUPFAM" id="SSF53335">
    <property type="entry name" value="S-adenosyl-L-methionine-dependent methyltransferases"/>
    <property type="match status" value="1"/>
</dbReference>
<evidence type="ECO:0000256" key="8">
    <source>
        <dbReference type="ARBA" id="ARBA00023242"/>
    </source>
</evidence>
<evidence type="ECO:0000256" key="2">
    <source>
        <dbReference type="ARBA" id="ARBA00004496"/>
    </source>
</evidence>
<name>A0AAW2YHC7_9EUKA</name>
<protein>
    <recommendedName>
        <fullName evidence="3">protein-histidine N-methyltransferase</fullName>
        <ecNumber evidence="3">2.1.1.85</ecNumber>
    </recommendedName>
</protein>
<sequence>MNMNFDDKVEFSFNFEIDEDESVVSRTLTEAEDYKDRNDGPVREAEENILSSDHLQLIRSELLPKAHTEVVSFHVKEKEHISMTKLTIKAEEQLNNEQCSFAGDLKKTDLISGVYEGGFKLWECAVDLVQYLIDEKIEVDNKQVLEVGCGHGLPGIYCLITGRGTKSHFQDYNDEVVKFLTMPNLVLNDKDGRLASCASFFSGDWSLLEEYQDERGDQYDLILTSDTLYSSSSHSKLYKYMKRLLKPDGVIYLAAKTYYFGCGGGVRQFESMVLDKAEMNISTVHKIADGQSNMREILKITHKH</sequence>
<dbReference type="EC" id="2.1.1.85" evidence="3"/>
<dbReference type="Pfam" id="PF10294">
    <property type="entry name" value="Methyltransf_16"/>
    <property type="match status" value="1"/>
</dbReference>
<dbReference type="CDD" id="cd02440">
    <property type="entry name" value="AdoMet_MTases"/>
    <property type="match status" value="1"/>
</dbReference>
<accession>A0AAW2YHC7</accession>
<dbReference type="EMBL" id="JAOPGA020000059">
    <property type="protein sequence ID" value="KAL0476552.1"/>
    <property type="molecule type" value="Genomic_DNA"/>
</dbReference>
<gene>
    <name evidence="10" type="ORF">AKO1_006079</name>
</gene>
<dbReference type="GO" id="GO:0032259">
    <property type="term" value="P:methylation"/>
    <property type="evidence" value="ECO:0007669"/>
    <property type="project" value="UniProtKB-KW"/>
</dbReference>
<evidence type="ECO:0000313" key="11">
    <source>
        <dbReference type="Proteomes" id="UP001431209"/>
    </source>
</evidence>
<comment type="subcellular location">
    <subcellularLocation>
        <location evidence="2">Cytoplasm</location>
    </subcellularLocation>
    <subcellularLocation>
        <location evidence="1">Nucleus</location>
    </subcellularLocation>
</comment>
<dbReference type="Gene3D" id="3.40.50.150">
    <property type="entry name" value="Vaccinia Virus protein VP39"/>
    <property type="match status" value="1"/>
</dbReference>
<keyword evidence="8" id="KW-0539">Nucleus</keyword>
<evidence type="ECO:0000256" key="7">
    <source>
        <dbReference type="ARBA" id="ARBA00022691"/>
    </source>
</evidence>
<keyword evidence="4" id="KW-0963">Cytoplasm</keyword>
<keyword evidence="7" id="KW-0949">S-adenosyl-L-methionine</keyword>
<evidence type="ECO:0000256" key="5">
    <source>
        <dbReference type="ARBA" id="ARBA00022603"/>
    </source>
</evidence>
<dbReference type="Proteomes" id="UP001431209">
    <property type="component" value="Unassembled WGS sequence"/>
</dbReference>
<evidence type="ECO:0000256" key="4">
    <source>
        <dbReference type="ARBA" id="ARBA00022490"/>
    </source>
</evidence>